<sequence>MAETRKPDEVEAPDRPRLTPQGHSSGTASGEDSTDPNGGAKQGQGDKAEGERDKPEP</sequence>
<feature type="compositionally biased region" description="Polar residues" evidence="1">
    <location>
        <begin position="21"/>
        <end position="31"/>
    </location>
</feature>
<protein>
    <submittedName>
        <fullName evidence="2">Uncharacterized protein</fullName>
    </submittedName>
</protein>
<name>A0ABQ4UAY6_9HYPH</name>
<reference evidence="2" key="1">
    <citation type="journal article" date="2021" name="Front. Microbiol.">
        <title>Comprehensive Comparative Genomics and Phenotyping of Methylobacterium Species.</title>
        <authorList>
            <person name="Alessa O."/>
            <person name="Ogura Y."/>
            <person name="Fujitani Y."/>
            <person name="Takami H."/>
            <person name="Hayashi T."/>
            <person name="Sahin N."/>
            <person name="Tani A."/>
        </authorList>
    </citation>
    <scope>NUCLEOTIDE SEQUENCE</scope>
    <source>
        <strain evidence="2">NBRC 15686</strain>
    </source>
</reference>
<dbReference type="EMBL" id="BPRC01000004">
    <property type="protein sequence ID" value="GJE64441.1"/>
    <property type="molecule type" value="Genomic_DNA"/>
</dbReference>
<evidence type="ECO:0000313" key="3">
    <source>
        <dbReference type="Proteomes" id="UP001055039"/>
    </source>
</evidence>
<feature type="compositionally biased region" description="Basic and acidic residues" evidence="1">
    <location>
        <begin position="44"/>
        <end position="57"/>
    </location>
</feature>
<reference evidence="2" key="2">
    <citation type="submission" date="2021-08" db="EMBL/GenBank/DDBJ databases">
        <authorList>
            <person name="Tani A."/>
            <person name="Ola A."/>
            <person name="Ogura Y."/>
            <person name="Katsura K."/>
            <person name="Hayashi T."/>
        </authorList>
    </citation>
    <scope>NUCLEOTIDE SEQUENCE</scope>
    <source>
        <strain evidence="2">NBRC 15686</strain>
    </source>
</reference>
<feature type="compositionally biased region" description="Basic and acidic residues" evidence="1">
    <location>
        <begin position="1"/>
        <end position="17"/>
    </location>
</feature>
<comment type="caution">
    <text evidence="2">The sequence shown here is derived from an EMBL/GenBank/DDBJ whole genome shotgun (WGS) entry which is preliminary data.</text>
</comment>
<gene>
    <name evidence="2" type="ORF">LNAOJCKE_1645</name>
</gene>
<organism evidence="2 3">
    <name type="scientific">Methylorubrum aminovorans</name>
    <dbReference type="NCBI Taxonomy" id="269069"/>
    <lineage>
        <taxon>Bacteria</taxon>
        <taxon>Pseudomonadati</taxon>
        <taxon>Pseudomonadota</taxon>
        <taxon>Alphaproteobacteria</taxon>
        <taxon>Hyphomicrobiales</taxon>
        <taxon>Methylobacteriaceae</taxon>
        <taxon>Methylorubrum</taxon>
    </lineage>
</organism>
<proteinExistence type="predicted"/>
<accession>A0ABQ4UAY6</accession>
<evidence type="ECO:0000313" key="2">
    <source>
        <dbReference type="EMBL" id="GJE64441.1"/>
    </source>
</evidence>
<feature type="region of interest" description="Disordered" evidence="1">
    <location>
        <begin position="1"/>
        <end position="57"/>
    </location>
</feature>
<dbReference type="RefSeq" id="WP_238223832.1">
    <property type="nucleotide sequence ID" value="NZ_BAAADH010000005.1"/>
</dbReference>
<evidence type="ECO:0000256" key="1">
    <source>
        <dbReference type="SAM" id="MobiDB-lite"/>
    </source>
</evidence>
<dbReference type="Proteomes" id="UP001055039">
    <property type="component" value="Unassembled WGS sequence"/>
</dbReference>
<keyword evidence="3" id="KW-1185">Reference proteome</keyword>